<evidence type="ECO:0000313" key="13">
    <source>
        <dbReference type="EMBL" id="NLD25081.1"/>
    </source>
</evidence>
<feature type="transmembrane region" description="Helical" evidence="11">
    <location>
        <begin position="295"/>
        <end position="317"/>
    </location>
</feature>
<comment type="similarity">
    <text evidence="3">Belongs to the peptidase M50B family.</text>
</comment>
<protein>
    <recommendedName>
        <fullName evidence="12">Peptidase M50 domain-containing protein</fullName>
    </recommendedName>
</protein>
<dbReference type="Gene3D" id="2.30.42.10">
    <property type="match status" value="1"/>
</dbReference>
<dbReference type="GO" id="GO:0004222">
    <property type="term" value="F:metalloendopeptidase activity"/>
    <property type="evidence" value="ECO:0007669"/>
    <property type="project" value="InterPro"/>
</dbReference>
<evidence type="ECO:0000256" key="9">
    <source>
        <dbReference type="ARBA" id="ARBA00023049"/>
    </source>
</evidence>
<evidence type="ECO:0000256" key="2">
    <source>
        <dbReference type="ARBA" id="ARBA00004141"/>
    </source>
</evidence>
<keyword evidence="8 11" id="KW-1133">Transmembrane helix</keyword>
<dbReference type="CDD" id="cd06163">
    <property type="entry name" value="S2P-M50_PDZ_RseP-like"/>
    <property type="match status" value="1"/>
</dbReference>
<evidence type="ECO:0000256" key="10">
    <source>
        <dbReference type="ARBA" id="ARBA00023136"/>
    </source>
</evidence>
<dbReference type="GO" id="GO:0006508">
    <property type="term" value="P:proteolysis"/>
    <property type="evidence" value="ECO:0007669"/>
    <property type="project" value="UniProtKB-KW"/>
</dbReference>
<sequence length="379" mass="42409">MSIFVNILLFLLVISILTFVHELGHYVSAKIIGAKVLEFSLGFGPKLFSKKWRETIYSFRGLPFGGYVKILGDGDPGEEMNSKADDKRDLRKKPKWQQIFVMLSGVTMNILLAISIYYVVLASNGWELVLNSDFKDFKAIGAEVYLEREGVVEYEIIEGGKASEAKLPEKGFIKSIDNKEIVYMEEVGEYISTKKGETISINICVDEKCSDYVIEVPEEGKIGISLPSNYLVILSYKEHKLFAGFSHIRNSLVLIGNKLEEMIGNARLSGDYSEISNSVSGPVGIYFVIDYFKKFGVIPFLGMIADLSVSLALVNVLPIPALDGGRVLILLLEWIAGKELDEKIETKIINGSFIFLIILILFIIIKDIVNIDSMKELFK</sequence>
<reference evidence="13 14" key="1">
    <citation type="journal article" date="2020" name="Biotechnol. Biofuels">
        <title>New insights from the biogas microbiome by comprehensive genome-resolved metagenomics of nearly 1600 species originating from multiple anaerobic digesters.</title>
        <authorList>
            <person name="Campanaro S."/>
            <person name="Treu L."/>
            <person name="Rodriguez-R L.M."/>
            <person name="Kovalovszki A."/>
            <person name="Ziels R.M."/>
            <person name="Maus I."/>
            <person name="Zhu X."/>
            <person name="Kougias P.G."/>
            <person name="Basile A."/>
            <person name="Luo G."/>
            <person name="Schluter A."/>
            <person name="Konstantinidis K.T."/>
            <person name="Angelidaki I."/>
        </authorList>
    </citation>
    <scope>NUCLEOTIDE SEQUENCE [LARGE SCALE GENOMIC DNA]</scope>
    <source>
        <strain evidence="13">AS06rmzACSIP_65</strain>
    </source>
</reference>
<dbReference type="PANTHER" id="PTHR42837:SF2">
    <property type="entry name" value="MEMBRANE METALLOPROTEASE ARASP2, CHLOROPLASTIC-RELATED"/>
    <property type="match status" value="1"/>
</dbReference>
<feature type="transmembrane region" description="Helical" evidence="11">
    <location>
        <begin position="99"/>
        <end position="120"/>
    </location>
</feature>
<feature type="transmembrane region" description="Helical" evidence="11">
    <location>
        <begin position="348"/>
        <end position="369"/>
    </location>
</feature>
<evidence type="ECO:0000256" key="4">
    <source>
        <dbReference type="ARBA" id="ARBA00022670"/>
    </source>
</evidence>
<keyword evidence="4" id="KW-0645">Protease</keyword>
<comment type="caution">
    <text evidence="13">The sequence shown here is derived from an EMBL/GenBank/DDBJ whole genome shotgun (WGS) entry which is preliminary data.</text>
</comment>
<comment type="subcellular location">
    <subcellularLocation>
        <location evidence="2">Membrane</location>
        <topology evidence="2">Multi-pass membrane protein</topology>
    </subcellularLocation>
</comment>
<gene>
    <name evidence="13" type="ORF">GX656_00360</name>
</gene>
<feature type="domain" description="Peptidase M50" evidence="12">
    <location>
        <begin position="10"/>
        <end position="359"/>
    </location>
</feature>
<evidence type="ECO:0000256" key="11">
    <source>
        <dbReference type="SAM" id="Phobius"/>
    </source>
</evidence>
<evidence type="ECO:0000256" key="6">
    <source>
        <dbReference type="ARBA" id="ARBA00022801"/>
    </source>
</evidence>
<accession>A0A847D085</accession>
<keyword evidence="5 11" id="KW-0812">Transmembrane</keyword>
<comment type="cofactor">
    <cofactor evidence="1">
        <name>Zn(2+)</name>
        <dbReference type="ChEBI" id="CHEBI:29105"/>
    </cofactor>
</comment>
<dbReference type="InterPro" id="IPR008915">
    <property type="entry name" value="Peptidase_M50"/>
</dbReference>
<evidence type="ECO:0000313" key="14">
    <source>
        <dbReference type="Proteomes" id="UP000545876"/>
    </source>
</evidence>
<dbReference type="EMBL" id="JAAZBX010000001">
    <property type="protein sequence ID" value="NLD25081.1"/>
    <property type="molecule type" value="Genomic_DNA"/>
</dbReference>
<dbReference type="InterPro" id="IPR036034">
    <property type="entry name" value="PDZ_sf"/>
</dbReference>
<evidence type="ECO:0000259" key="12">
    <source>
        <dbReference type="Pfam" id="PF02163"/>
    </source>
</evidence>
<dbReference type="Proteomes" id="UP000545876">
    <property type="component" value="Unassembled WGS sequence"/>
</dbReference>
<organism evidence="13 14">
    <name type="scientific">Candidatus Dojkabacteria bacterium</name>
    <dbReference type="NCBI Taxonomy" id="2099670"/>
    <lineage>
        <taxon>Bacteria</taxon>
        <taxon>Candidatus Dojkabacteria</taxon>
    </lineage>
</organism>
<keyword evidence="6" id="KW-0378">Hydrolase</keyword>
<dbReference type="InterPro" id="IPR004387">
    <property type="entry name" value="Pept_M50_Zn"/>
</dbReference>
<proteinExistence type="inferred from homology"/>
<evidence type="ECO:0000256" key="3">
    <source>
        <dbReference type="ARBA" id="ARBA00007931"/>
    </source>
</evidence>
<evidence type="ECO:0000256" key="1">
    <source>
        <dbReference type="ARBA" id="ARBA00001947"/>
    </source>
</evidence>
<dbReference type="GO" id="GO:0016020">
    <property type="term" value="C:membrane"/>
    <property type="evidence" value="ECO:0007669"/>
    <property type="project" value="UniProtKB-SubCell"/>
</dbReference>
<dbReference type="AlphaFoldDB" id="A0A847D085"/>
<dbReference type="PANTHER" id="PTHR42837">
    <property type="entry name" value="REGULATOR OF SIGMA-E PROTEASE RSEP"/>
    <property type="match status" value="1"/>
</dbReference>
<keyword evidence="9" id="KW-0482">Metalloprotease</keyword>
<keyword evidence="7" id="KW-0862">Zinc</keyword>
<dbReference type="Pfam" id="PF02163">
    <property type="entry name" value="Peptidase_M50"/>
    <property type="match status" value="1"/>
</dbReference>
<evidence type="ECO:0000256" key="8">
    <source>
        <dbReference type="ARBA" id="ARBA00022989"/>
    </source>
</evidence>
<keyword evidence="10 11" id="KW-0472">Membrane</keyword>
<evidence type="ECO:0000256" key="5">
    <source>
        <dbReference type="ARBA" id="ARBA00022692"/>
    </source>
</evidence>
<evidence type="ECO:0000256" key="7">
    <source>
        <dbReference type="ARBA" id="ARBA00022833"/>
    </source>
</evidence>
<name>A0A847D085_9BACT</name>